<protein>
    <submittedName>
        <fullName evidence="2">Uncharacterized protein</fullName>
    </submittedName>
</protein>
<dbReference type="Proteomes" id="UP000735302">
    <property type="component" value="Unassembled WGS sequence"/>
</dbReference>
<comment type="caution">
    <text evidence="2">The sequence shown here is derived from an EMBL/GenBank/DDBJ whole genome shotgun (WGS) entry which is preliminary data.</text>
</comment>
<evidence type="ECO:0000256" key="1">
    <source>
        <dbReference type="SAM" id="MobiDB-lite"/>
    </source>
</evidence>
<evidence type="ECO:0000313" key="3">
    <source>
        <dbReference type="Proteomes" id="UP000735302"/>
    </source>
</evidence>
<keyword evidence="3" id="KW-1185">Reference proteome</keyword>
<feature type="region of interest" description="Disordered" evidence="1">
    <location>
        <begin position="20"/>
        <end position="82"/>
    </location>
</feature>
<dbReference type="EMBL" id="BLXT01002832">
    <property type="protein sequence ID" value="GFN98099.1"/>
    <property type="molecule type" value="Genomic_DNA"/>
</dbReference>
<feature type="compositionally biased region" description="Acidic residues" evidence="1">
    <location>
        <begin position="34"/>
        <end position="53"/>
    </location>
</feature>
<dbReference type="AlphaFoldDB" id="A0AAV3ZSL8"/>
<proteinExistence type="predicted"/>
<accession>A0AAV3ZSL8</accession>
<name>A0AAV3ZSL8_9GAST</name>
<feature type="compositionally biased region" description="Basic and acidic residues" evidence="1">
    <location>
        <begin position="23"/>
        <end position="33"/>
    </location>
</feature>
<gene>
    <name evidence="2" type="ORF">PoB_002460500</name>
</gene>
<sequence length="82" mass="8952">MTVKTPHTRNINLSIQSVISGHYNDDGDHHEVDDNIIDEGDDNDDSEDGDDDNKDGADYGKGGSGDDDDDNDKGEFPNEGER</sequence>
<feature type="compositionally biased region" description="Basic and acidic residues" evidence="1">
    <location>
        <begin position="73"/>
        <end position="82"/>
    </location>
</feature>
<evidence type="ECO:0000313" key="2">
    <source>
        <dbReference type="EMBL" id="GFN98099.1"/>
    </source>
</evidence>
<reference evidence="2 3" key="1">
    <citation type="journal article" date="2021" name="Elife">
        <title>Chloroplast acquisition without the gene transfer in kleptoplastic sea slugs, Plakobranchus ocellatus.</title>
        <authorList>
            <person name="Maeda T."/>
            <person name="Takahashi S."/>
            <person name="Yoshida T."/>
            <person name="Shimamura S."/>
            <person name="Takaki Y."/>
            <person name="Nagai Y."/>
            <person name="Toyoda A."/>
            <person name="Suzuki Y."/>
            <person name="Arimoto A."/>
            <person name="Ishii H."/>
            <person name="Satoh N."/>
            <person name="Nishiyama T."/>
            <person name="Hasebe M."/>
            <person name="Maruyama T."/>
            <person name="Minagawa J."/>
            <person name="Obokata J."/>
            <person name="Shigenobu S."/>
        </authorList>
    </citation>
    <scope>NUCLEOTIDE SEQUENCE [LARGE SCALE GENOMIC DNA]</scope>
</reference>
<organism evidence="2 3">
    <name type="scientific">Plakobranchus ocellatus</name>
    <dbReference type="NCBI Taxonomy" id="259542"/>
    <lineage>
        <taxon>Eukaryota</taxon>
        <taxon>Metazoa</taxon>
        <taxon>Spiralia</taxon>
        <taxon>Lophotrochozoa</taxon>
        <taxon>Mollusca</taxon>
        <taxon>Gastropoda</taxon>
        <taxon>Heterobranchia</taxon>
        <taxon>Euthyneura</taxon>
        <taxon>Panpulmonata</taxon>
        <taxon>Sacoglossa</taxon>
        <taxon>Placobranchoidea</taxon>
        <taxon>Plakobranchidae</taxon>
        <taxon>Plakobranchus</taxon>
    </lineage>
</organism>